<accession>A0ABW2BUQ3</accession>
<organism evidence="1 2">
    <name type="scientific">Haloechinothrix salitolerans</name>
    <dbReference type="NCBI Taxonomy" id="926830"/>
    <lineage>
        <taxon>Bacteria</taxon>
        <taxon>Bacillati</taxon>
        <taxon>Actinomycetota</taxon>
        <taxon>Actinomycetes</taxon>
        <taxon>Pseudonocardiales</taxon>
        <taxon>Pseudonocardiaceae</taxon>
        <taxon>Haloechinothrix</taxon>
    </lineage>
</organism>
<proteinExistence type="predicted"/>
<evidence type="ECO:0000313" key="1">
    <source>
        <dbReference type="EMBL" id="MFC6866691.1"/>
    </source>
</evidence>
<reference evidence="2" key="1">
    <citation type="journal article" date="2019" name="Int. J. Syst. Evol. Microbiol.">
        <title>The Global Catalogue of Microorganisms (GCM) 10K type strain sequencing project: providing services to taxonomists for standard genome sequencing and annotation.</title>
        <authorList>
            <consortium name="The Broad Institute Genomics Platform"/>
            <consortium name="The Broad Institute Genome Sequencing Center for Infectious Disease"/>
            <person name="Wu L."/>
            <person name="Ma J."/>
        </authorList>
    </citation>
    <scope>NUCLEOTIDE SEQUENCE [LARGE SCALE GENOMIC DNA]</scope>
    <source>
        <strain evidence="2">KCTC 32255</strain>
    </source>
</reference>
<dbReference type="RefSeq" id="WP_345392974.1">
    <property type="nucleotide sequence ID" value="NZ_BAABLA010000015.1"/>
</dbReference>
<comment type="caution">
    <text evidence="1">The sequence shown here is derived from an EMBL/GenBank/DDBJ whole genome shotgun (WGS) entry which is preliminary data.</text>
</comment>
<dbReference type="Gene3D" id="1.10.260.40">
    <property type="entry name" value="lambda repressor-like DNA-binding domains"/>
    <property type="match status" value="1"/>
</dbReference>
<dbReference type="Proteomes" id="UP001596337">
    <property type="component" value="Unassembled WGS sequence"/>
</dbReference>
<evidence type="ECO:0000313" key="2">
    <source>
        <dbReference type="Proteomes" id="UP001596337"/>
    </source>
</evidence>
<gene>
    <name evidence="1" type="ORF">ACFQGD_05985</name>
</gene>
<dbReference type="InterPro" id="IPR010982">
    <property type="entry name" value="Lambda_DNA-bd_dom_sf"/>
</dbReference>
<dbReference type="SUPFAM" id="SSF48452">
    <property type="entry name" value="TPR-like"/>
    <property type="match status" value="1"/>
</dbReference>
<dbReference type="EMBL" id="JBHSXX010000001">
    <property type="protein sequence ID" value="MFC6866691.1"/>
    <property type="molecule type" value="Genomic_DNA"/>
</dbReference>
<sequence>MGEQTIGMLLRDLRSRAGRSQAQQAEVLSLQAGQVVTRHEVSRWEREVRLLTPFWQKHYAASLNVPAEQLRRAVAATKAQRRQREDPVRRRQFISVMAGLALPAAEGLPSRVGQADVDRLARHTARLRRMDNFMGGGDTYGVYAQEAQRTARLLSESGHSDTVGRALRSLLAEQTQLAGWAAFDAGDHTTARNHYRDSYRAAEEAGDDVLAGNALAFTAYQQTVTSSRGADVAEASWEKARRAATPRVAALLLERSAWAHAVAGDARAADRGLAQAREALQRHDDRPEPDWVFWVDDRELDIMAGRCWTELHRPLRAVPVLHDVLNRYDDTHARHKALYLTWLASSYLQAHEVEQAAATLGRAFDLAAGVASVRPSARIMAEARRLEPHRRVPEVTEVLDRIDQGVVADSSHAR</sequence>
<keyword evidence="2" id="KW-1185">Reference proteome</keyword>
<name>A0ABW2BUQ3_9PSEU</name>
<evidence type="ECO:0008006" key="3">
    <source>
        <dbReference type="Google" id="ProtNLM"/>
    </source>
</evidence>
<protein>
    <recommendedName>
        <fullName evidence="3">Helix-turn-helix domain-containing protein</fullName>
    </recommendedName>
</protein>
<dbReference type="InterPro" id="IPR011990">
    <property type="entry name" value="TPR-like_helical_dom_sf"/>
</dbReference>